<protein>
    <submittedName>
        <fullName evidence="2">Phosphoribosyltransferase family protein</fullName>
    </submittedName>
</protein>
<dbReference type="CDD" id="cd06223">
    <property type="entry name" value="PRTases_typeI"/>
    <property type="match status" value="1"/>
</dbReference>
<dbReference type="EMBL" id="JARVLH010000004">
    <property type="protein sequence ID" value="MEX5285595.1"/>
    <property type="molecule type" value="Genomic_DNA"/>
</dbReference>
<dbReference type="InterPro" id="IPR029057">
    <property type="entry name" value="PRTase-like"/>
</dbReference>
<comment type="caution">
    <text evidence="2">The sequence shown here is derived from an EMBL/GenBank/DDBJ whole genome shotgun (WGS) entry which is preliminary data.</text>
</comment>
<dbReference type="GO" id="GO:0016757">
    <property type="term" value="F:glycosyltransferase activity"/>
    <property type="evidence" value="ECO:0007669"/>
    <property type="project" value="UniProtKB-KW"/>
</dbReference>
<dbReference type="InterPro" id="IPR000836">
    <property type="entry name" value="PRTase_dom"/>
</dbReference>
<gene>
    <name evidence="2" type="ORF">QCO44_08085</name>
</gene>
<dbReference type="Pfam" id="PF00156">
    <property type="entry name" value="Pribosyltran"/>
    <property type="match status" value="1"/>
</dbReference>
<dbReference type="PANTHER" id="PTHR43218:SF1">
    <property type="entry name" value="PHOSPHORIBOSYLTRANSFERASE"/>
    <property type="match status" value="1"/>
</dbReference>
<keyword evidence="2" id="KW-0328">Glycosyltransferase</keyword>
<dbReference type="RefSeq" id="WP_368847320.1">
    <property type="nucleotide sequence ID" value="NZ_CP194411.1"/>
</dbReference>
<dbReference type="NCBIfam" id="NF005592">
    <property type="entry name" value="PRK07322.1"/>
    <property type="match status" value="1"/>
</dbReference>
<keyword evidence="2" id="KW-0808">Transferase</keyword>
<reference evidence="2 3" key="1">
    <citation type="submission" date="2023-04" db="EMBL/GenBank/DDBJ databases">
        <title>Genome Sequence of Selenomonas sputigena ATCC 33150.</title>
        <authorList>
            <person name="Miller D.P."/>
            <person name="Anvari S."/>
            <person name="Polson S.W."/>
            <person name="Macdonald M."/>
            <person name="Mcdowell J.V."/>
        </authorList>
    </citation>
    <scope>NUCLEOTIDE SEQUENCE [LARGE SCALE GENOMIC DNA]</scope>
    <source>
        <strain evidence="2 3">ATCC 33150</strain>
    </source>
</reference>
<accession>A0ABV3X709</accession>
<evidence type="ECO:0000313" key="2">
    <source>
        <dbReference type="EMBL" id="MEX5285595.1"/>
    </source>
</evidence>
<organism evidence="2 3">
    <name type="scientific">Selenomonas sputigena</name>
    <dbReference type="NCBI Taxonomy" id="69823"/>
    <lineage>
        <taxon>Bacteria</taxon>
        <taxon>Bacillati</taxon>
        <taxon>Bacillota</taxon>
        <taxon>Negativicutes</taxon>
        <taxon>Selenomonadales</taxon>
        <taxon>Selenomonadaceae</taxon>
        <taxon>Selenomonas</taxon>
    </lineage>
</organism>
<dbReference type="PANTHER" id="PTHR43218">
    <property type="entry name" value="PHOSPHORIBOSYLTRANSFERASE-RELATED"/>
    <property type="match status" value="1"/>
</dbReference>
<dbReference type="SUPFAM" id="SSF53271">
    <property type="entry name" value="PRTase-like"/>
    <property type="match status" value="1"/>
</dbReference>
<name>A0ABV3X709_9FIRM</name>
<proteinExistence type="predicted"/>
<evidence type="ECO:0000313" key="3">
    <source>
        <dbReference type="Proteomes" id="UP001559623"/>
    </source>
</evidence>
<dbReference type="Proteomes" id="UP001559623">
    <property type="component" value="Unassembled WGS sequence"/>
</dbReference>
<dbReference type="Gene3D" id="3.40.50.2020">
    <property type="match status" value="1"/>
</dbReference>
<sequence>MAERTYMLKVAGVQRELPILDVTDKLAIAGFIMLGDVELTDACARALAARVPKETDIILTAETKGIPLAAELARCLGMKRYVVARKSVKAYMENAVWVEDRSITTKGVQQLCLDGVDIERIRGRNVLLLDDVVSTGGSMKALTELAEKAGGRVVGEACVLAEGAAAERSDIIFLEALPLFEAARQGDL</sequence>
<feature type="domain" description="Phosphoribosyltransferase" evidence="1">
    <location>
        <begin position="42"/>
        <end position="172"/>
    </location>
</feature>
<evidence type="ECO:0000259" key="1">
    <source>
        <dbReference type="Pfam" id="PF00156"/>
    </source>
</evidence>
<keyword evidence="3" id="KW-1185">Reference proteome</keyword>